<dbReference type="InterPro" id="IPR011989">
    <property type="entry name" value="ARM-like"/>
</dbReference>
<sequence length="527" mass="60135">MNFDEHSPLRKLVESHITKLGKLYNELQKAHPVPFILLPCAINIIQFYWQNIVQEGERAISFYGAGRAVDPPLFEKFLVQGLLLLKRVIKGSFYRVDAANSDEENTNAQQARALIDSRLLTPAFVHSCAEVLVTKYMQLRPEDLDLWESDPEGWVNGEEADHWEFELKPCAEKVFMDLLISYTEQLSPILVNLVDTVAVVNDQNSLLFKDAIYCSIGLGANELFNTFDFNTFLVNRLVPEIANKEPTFKILRRRIAWMIGHWIGVKIDKQYRSYVYQIMLQLLAPEEDMVVRLVAANNLRNCVDDWDFETEDFVPYIESSILLLTALLKDVEEFDSRMRILNCLNIVIDRVETRIAPYAQQIVELLPPLWAAAEDDHLFKSTILVTLTKLVGEAHIYLLEDGLDLWWVTIQSATECTPQLLQMFPAAVEYLEYGTETLRKVLKIIESYVMLAPEAILSQFALPLFTSLAGLIGDLKPEATNTIIHLLDTILLCAPIQLYAEALINSNLLWRMLNIILENKVSLSAVA</sequence>
<dbReference type="PANTHER" id="PTHR10997:SF7">
    <property type="entry name" value="IMPORTIN-11"/>
    <property type="match status" value="1"/>
</dbReference>
<keyword evidence="3" id="KW-1185">Reference proteome</keyword>
<dbReference type="Pfam" id="PF25758">
    <property type="entry name" value="TPR_IPO11"/>
    <property type="match status" value="1"/>
</dbReference>
<evidence type="ECO:0000313" key="3">
    <source>
        <dbReference type="Proteomes" id="UP000654370"/>
    </source>
</evidence>
<dbReference type="Gene3D" id="1.25.10.10">
    <property type="entry name" value="Leucine-rich Repeat Variant"/>
    <property type="match status" value="1"/>
</dbReference>
<name>A0A8H7PDD5_MORIS</name>
<feature type="domain" description="Importin-7/11-like TPR repeats" evidence="1">
    <location>
        <begin position="393"/>
        <end position="522"/>
    </location>
</feature>
<accession>A0A8H7PDD5</accession>
<dbReference type="GO" id="GO:0005829">
    <property type="term" value="C:cytosol"/>
    <property type="evidence" value="ECO:0007669"/>
    <property type="project" value="TreeGrafter"/>
</dbReference>
<dbReference type="SUPFAM" id="SSF48371">
    <property type="entry name" value="ARM repeat"/>
    <property type="match status" value="1"/>
</dbReference>
<dbReference type="OrthoDB" id="361693at2759"/>
<protein>
    <recommendedName>
        <fullName evidence="1">Importin-7/11-like TPR repeats domain-containing protein</fullName>
    </recommendedName>
</protein>
<dbReference type="EMBL" id="JAEPQZ010000019">
    <property type="protein sequence ID" value="KAG2171813.1"/>
    <property type="molecule type" value="Genomic_DNA"/>
</dbReference>
<reference evidence="2" key="1">
    <citation type="submission" date="2020-12" db="EMBL/GenBank/DDBJ databases">
        <title>Metabolic potential, ecology and presence of endohyphal bacteria is reflected in genomic diversity of Mucoromycotina.</title>
        <authorList>
            <person name="Muszewska A."/>
            <person name="Okrasinska A."/>
            <person name="Steczkiewicz K."/>
            <person name="Drgas O."/>
            <person name="Orlowska M."/>
            <person name="Perlinska-Lenart U."/>
            <person name="Aleksandrzak-Piekarczyk T."/>
            <person name="Szatraj K."/>
            <person name="Zielenkiewicz U."/>
            <person name="Pilsyk S."/>
            <person name="Malc E."/>
            <person name="Mieczkowski P."/>
            <person name="Kruszewska J.S."/>
            <person name="Biernat P."/>
            <person name="Pawlowska J."/>
        </authorList>
    </citation>
    <scope>NUCLEOTIDE SEQUENCE</scope>
    <source>
        <strain evidence="2">WA0000067209</strain>
    </source>
</reference>
<gene>
    <name evidence="2" type="ORF">INT43_008193</name>
</gene>
<dbReference type="AlphaFoldDB" id="A0A8H7PDD5"/>
<dbReference type="InterPro" id="IPR016024">
    <property type="entry name" value="ARM-type_fold"/>
</dbReference>
<dbReference type="GO" id="GO:0006606">
    <property type="term" value="P:protein import into nucleus"/>
    <property type="evidence" value="ECO:0007669"/>
    <property type="project" value="TreeGrafter"/>
</dbReference>
<evidence type="ECO:0000313" key="2">
    <source>
        <dbReference type="EMBL" id="KAG2171813.1"/>
    </source>
</evidence>
<dbReference type="Proteomes" id="UP000654370">
    <property type="component" value="Unassembled WGS sequence"/>
</dbReference>
<dbReference type="GO" id="GO:0005635">
    <property type="term" value="C:nuclear envelope"/>
    <property type="evidence" value="ECO:0007669"/>
    <property type="project" value="TreeGrafter"/>
</dbReference>
<organism evidence="2 3">
    <name type="scientific">Mortierella isabellina</name>
    <name type="common">Filamentous fungus</name>
    <name type="synonym">Umbelopsis isabellina</name>
    <dbReference type="NCBI Taxonomy" id="91625"/>
    <lineage>
        <taxon>Eukaryota</taxon>
        <taxon>Fungi</taxon>
        <taxon>Fungi incertae sedis</taxon>
        <taxon>Mucoromycota</taxon>
        <taxon>Mucoromycotina</taxon>
        <taxon>Umbelopsidomycetes</taxon>
        <taxon>Umbelopsidales</taxon>
        <taxon>Umbelopsidaceae</taxon>
        <taxon>Umbelopsis</taxon>
    </lineage>
</organism>
<evidence type="ECO:0000259" key="1">
    <source>
        <dbReference type="Pfam" id="PF25758"/>
    </source>
</evidence>
<comment type="caution">
    <text evidence="2">The sequence shown here is derived from an EMBL/GenBank/DDBJ whole genome shotgun (WGS) entry which is preliminary data.</text>
</comment>
<dbReference type="PANTHER" id="PTHR10997">
    <property type="entry name" value="IMPORTIN-7, 8, 11"/>
    <property type="match status" value="1"/>
</dbReference>
<dbReference type="InterPro" id="IPR058669">
    <property type="entry name" value="TPR_IPO7/11-like"/>
</dbReference>
<proteinExistence type="predicted"/>